<evidence type="ECO:0000313" key="8">
    <source>
        <dbReference type="Proteomes" id="UP000482578"/>
    </source>
</evidence>
<name>A0A6B2KVK4_9NEIS</name>
<proteinExistence type="predicted"/>
<evidence type="ECO:0000313" key="7">
    <source>
        <dbReference type="EMBL" id="NDV14033.1"/>
    </source>
</evidence>
<evidence type="ECO:0000256" key="2">
    <source>
        <dbReference type="ARBA" id="ARBA00022475"/>
    </source>
</evidence>
<reference evidence="7 8" key="1">
    <citation type="submission" date="2020-02" db="EMBL/GenBank/DDBJ databases">
        <authorList>
            <person name="Yang Z."/>
        </authorList>
    </citation>
    <scope>NUCLEOTIDE SEQUENCE [LARGE SCALE GENOMIC DNA]</scope>
    <source>
        <strain evidence="7 8">HX-7-9</strain>
    </source>
</reference>
<dbReference type="GO" id="GO:0005886">
    <property type="term" value="C:plasma membrane"/>
    <property type="evidence" value="ECO:0007669"/>
    <property type="project" value="UniProtKB-SubCell"/>
</dbReference>
<sequence>MESKPRLDFPLLRLIVVLLLLLGLSLVQAGGEREAWPMSVFMLFAWLKGALIAEYFMALAWAPWVWRLLIHVWLLLVCAGLALSFF</sequence>
<evidence type="ECO:0008006" key="9">
    <source>
        <dbReference type="Google" id="ProtNLM"/>
    </source>
</evidence>
<keyword evidence="3 6" id="KW-0812">Transmembrane</keyword>
<keyword evidence="4 6" id="KW-1133">Transmembrane helix</keyword>
<feature type="transmembrane region" description="Helical" evidence="6">
    <location>
        <begin position="64"/>
        <end position="85"/>
    </location>
</feature>
<comment type="subcellular location">
    <subcellularLocation>
        <location evidence="1">Cell membrane</location>
        <topology evidence="1">Multi-pass membrane protein</topology>
    </subcellularLocation>
</comment>
<evidence type="ECO:0000256" key="3">
    <source>
        <dbReference type="ARBA" id="ARBA00022692"/>
    </source>
</evidence>
<dbReference type="InterPro" id="IPR005171">
    <property type="entry name" value="Cyt_c_oxidase_su4_prok"/>
</dbReference>
<dbReference type="Pfam" id="PF03626">
    <property type="entry name" value="COX4_pro"/>
    <property type="match status" value="1"/>
</dbReference>
<dbReference type="AlphaFoldDB" id="A0A6B2KVK4"/>
<comment type="caution">
    <text evidence="7">The sequence shown here is derived from an EMBL/GenBank/DDBJ whole genome shotgun (WGS) entry which is preliminary data.</text>
</comment>
<keyword evidence="2" id="KW-1003">Cell membrane</keyword>
<evidence type="ECO:0000256" key="1">
    <source>
        <dbReference type="ARBA" id="ARBA00004651"/>
    </source>
</evidence>
<accession>A0A6B2KVK4</accession>
<dbReference type="EMBL" id="JAAGAA010000015">
    <property type="protein sequence ID" value="NDV14033.1"/>
    <property type="molecule type" value="Genomic_DNA"/>
</dbReference>
<keyword evidence="8" id="KW-1185">Reference proteome</keyword>
<gene>
    <name evidence="7" type="ORF">GZH52_14760</name>
</gene>
<feature type="transmembrane region" description="Helical" evidence="6">
    <location>
        <begin position="39"/>
        <end position="57"/>
    </location>
</feature>
<evidence type="ECO:0000256" key="6">
    <source>
        <dbReference type="SAM" id="Phobius"/>
    </source>
</evidence>
<evidence type="ECO:0000256" key="4">
    <source>
        <dbReference type="ARBA" id="ARBA00022989"/>
    </source>
</evidence>
<dbReference type="RefSeq" id="WP_163317566.1">
    <property type="nucleotide sequence ID" value="NZ_JAAGAA010000015.1"/>
</dbReference>
<organism evidence="7 8">
    <name type="scientific">Crenobacter caeni</name>
    <dbReference type="NCBI Taxonomy" id="2705474"/>
    <lineage>
        <taxon>Bacteria</taxon>
        <taxon>Pseudomonadati</taxon>
        <taxon>Pseudomonadota</taxon>
        <taxon>Betaproteobacteria</taxon>
        <taxon>Neisseriales</taxon>
        <taxon>Neisseriaceae</taxon>
        <taxon>Crenobacter</taxon>
    </lineage>
</organism>
<protein>
    <recommendedName>
        <fullName evidence="9">Cytochrome C oxidase subunit IV family protein</fullName>
    </recommendedName>
</protein>
<evidence type="ECO:0000256" key="5">
    <source>
        <dbReference type="ARBA" id="ARBA00023136"/>
    </source>
</evidence>
<keyword evidence="5 6" id="KW-0472">Membrane</keyword>
<dbReference type="Proteomes" id="UP000482578">
    <property type="component" value="Unassembled WGS sequence"/>
</dbReference>